<evidence type="ECO:0000256" key="1">
    <source>
        <dbReference type="SAM" id="MobiDB-lite"/>
    </source>
</evidence>
<accession>A0AAV9LE53</accession>
<dbReference type="AlphaFoldDB" id="A0AAV9LE53"/>
<evidence type="ECO:0000313" key="2">
    <source>
        <dbReference type="EMBL" id="KAK4723986.1"/>
    </source>
</evidence>
<keyword evidence="3" id="KW-1185">Reference proteome</keyword>
<feature type="region of interest" description="Disordered" evidence="1">
    <location>
        <begin position="1"/>
        <end position="25"/>
    </location>
</feature>
<dbReference type="Proteomes" id="UP001311915">
    <property type="component" value="Unassembled WGS sequence"/>
</dbReference>
<sequence length="117" mass="13174">MSISEFLPLSSTSSKSASFSSTSSSCRSLVKVNMSPTLSKTLSCKYDYLYEVDVLPLENKISSTYLPLLNPYSTFVKESCNPRMQIRSLVQQKPKRVKEYVVASKLDQHPILANQEE</sequence>
<gene>
    <name evidence="2" type="ORF">R3W88_026765</name>
</gene>
<name>A0AAV9LE53_9SOLN</name>
<protein>
    <submittedName>
        <fullName evidence="2">Uncharacterized protein</fullName>
    </submittedName>
</protein>
<proteinExistence type="predicted"/>
<reference evidence="2 3" key="1">
    <citation type="submission" date="2023-10" db="EMBL/GenBank/DDBJ databases">
        <title>Genome-Wide Identification Analysis in wild type Solanum Pinnatisectum Reveals Some Genes Defensing Phytophthora Infestans.</title>
        <authorList>
            <person name="Sun C."/>
        </authorList>
    </citation>
    <scope>NUCLEOTIDE SEQUENCE [LARGE SCALE GENOMIC DNA]</scope>
    <source>
        <strain evidence="2">LQN</strain>
        <tissue evidence="2">Leaf</tissue>
    </source>
</reference>
<organism evidence="2 3">
    <name type="scientific">Solanum pinnatisectum</name>
    <name type="common">tansyleaf nightshade</name>
    <dbReference type="NCBI Taxonomy" id="50273"/>
    <lineage>
        <taxon>Eukaryota</taxon>
        <taxon>Viridiplantae</taxon>
        <taxon>Streptophyta</taxon>
        <taxon>Embryophyta</taxon>
        <taxon>Tracheophyta</taxon>
        <taxon>Spermatophyta</taxon>
        <taxon>Magnoliopsida</taxon>
        <taxon>eudicotyledons</taxon>
        <taxon>Gunneridae</taxon>
        <taxon>Pentapetalae</taxon>
        <taxon>asterids</taxon>
        <taxon>lamiids</taxon>
        <taxon>Solanales</taxon>
        <taxon>Solanaceae</taxon>
        <taxon>Solanoideae</taxon>
        <taxon>Solaneae</taxon>
        <taxon>Solanum</taxon>
    </lineage>
</organism>
<evidence type="ECO:0000313" key="3">
    <source>
        <dbReference type="Proteomes" id="UP001311915"/>
    </source>
</evidence>
<comment type="caution">
    <text evidence="2">The sequence shown here is derived from an EMBL/GenBank/DDBJ whole genome shotgun (WGS) entry which is preliminary data.</text>
</comment>
<dbReference type="EMBL" id="JAWPEI010000006">
    <property type="protein sequence ID" value="KAK4723986.1"/>
    <property type="molecule type" value="Genomic_DNA"/>
</dbReference>